<organism evidence="2 3">
    <name type="scientific">Actinotalea ferrariae CF5-4</name>
    <dbReference type="NCBI Taxonomy" id="948458"/>
    <lineage>
        <taxon>Bacteria</taxon>
        <taxon>Bacillati</taxon>
        <taxon>Actinomycetota</taxon>
        <taxon>Actinomycetes</taxon>
        <taxon>Micrococcales</taxon>
        <taxon>Cellulomonadaceae</taxon>
        <taxon>Actinotalea</taxon>
    </lineage>
</organism>
<feature type="signal peptide" evidence="1">
    <location>
        <begin position="1"/>
        <end position="22"/>
    </location>
</feature>
<keyword evidence="3" id="KW-1185">Reference proteome</keyword>
<protein>
    <submittedName>
        <fullName evidence="2">Uncharacterized protein</fullName>
    </submittedName>
</protein>
<dbReference type="EMBL" id="AXCW01000045">
    <property type="protein sequence ID" value="EYR64158.1"/>
    <property type="molecule type" value="Genomic_DNA"/>
</dbReference>
<sequence>MSRLTTSLAIGAMAGLALTGLAAPAAAKSAVQPETHKAAYWEAYWAGEGLDVTCEKMEYGDGMKLAELDGAYWMYLKAGQAYEESRVDVTMDKDVSFVIRCYGGPRS</sequence>
<proteinExistence type="predicted"/>
<dbReference type="RefSeq" id="WP_155855229.1">
    <property type="nucleotide sequence ID" value="NZ_AXCW01000045.1"/>
</dbReference>
<keyword evidence="1" id="KW-0732">Signal</keyword>
<dbReference type="AlphaFoldDB" id="A0A021VSQ8"/>
<reference evidence="2 3" key="1">
    <citation type="submission" date="2014-01" db="EMBL/GenBank/DDBJ databases">
        <title>Actinotalea ferrariae CF5-4.</title>
        <authorList>
            <person name="Chen F."/>
            <person name="Li Y."/>
            <person name="Wang G."/>
        </authorList>
    </citation>
    <scope>NUCLEOTIDE SEQUENCE [LARGE SCALE GENOMIC DNA]</scope>
    <source>
        <strain evidence="2 3">CF5-4</strain>
    </source>
</reference>
<dbReference type="Proteomes" id="UP000019753">
    <property type="component" value="Unassembled WGS sequence"/>
</dbReference>
<evidence type="ECO:0000313" key="3">
    <source>
        <dbReference type="Proteomes" id="UP000019753"/>
    </source>
</evidence>
<name>A0A021VSQ8_9CELL</name>
<feature type="chain" id="PRO_5039516240" evidence="1">
    <location>
        <begin position="23"/>
        <end position="107"/>
    </location>
</feature>
<accession>A0A021VSQ8</accession>
<evidence type="ECO:0000256" key="1">
    <source>
        <dbReference type="SAM" id="SignalP"/>
    </source>
</evidence>
<comment type="caution">
    <text evidence="2">The sequence shown here is derived from an EMBL/GenBank/DDBJ whole genome shotgun (WGS) entry which is preliminary data.</text>
</comment>
<gene>
    <name evidence="2" type="ORF">N866_14985</name>
</gene>
<evidence type="ECO:0000313" key="2">
    <source>
        <dbReference type="EMBL" id="EYR64158.1"/>
    </source>
</evidence>